<dbReference type="InParanoid" id="A0A6I8UCB7"/>
<keyword evidence="3" id="KW-1185">Reference proteome</keyword>
<keyword evidence="2" id="KW-1133">Transmembrane helix</keyword>
<feature type="transmembrane region" description="Helical" evidence="2">
    <location>
        <begin position="18"/>
        <end position="38"/>
    </location>
</feature>
<evidence type="ECO:0000256" key="1">
    <source>
        <dbReference type="SAM" id="MobiDB-lite"/>
    </source>
</evidence>
<proteinExistence type="predicted"/>
<evidence type="ECO:0000256" key="2">
    <source>
        <dbReference type="SAM" id="Phobius"/>
    </source>
</evidence>
<reference evidence="4" key="1">
    <citation type="submission" date="2025-08" db="UniProtKB">
        <authorList>
            <consortium name="RefSeq"/>
        </authorList>
    </citation>
    <scope>IDENTIFICATION</scope>
    <source>
        <strain evidence="4">MV-25-SWS-2005</strain>
        <tissue evidence="4">Whole body</tissue>
    </source>
</reference>
<keyword evidence="2" id="KW-0812">Transmembrane</keyword>
<name>A0A6I8UCB7_DROPS</name>
<feature type="compositionally biased region" description="Low complexity" evidence="1">
    <location>
        <begin position="194"/>
        <end position="204"/>
    </location>
</feature>
<dbReference type="KEGG" id="dpo:4813920"/>
<organism evidence="3 4">
    <name type="scientific">Drosophila pseudoobscura pseudoobscura</name>
    <name type="common">Fruit fly</name>
    <dbReference type="NCBI Taxonomy" id="46245"/>
    <lineage>
        <taxon>Eukaryota</taxon>
        <taxon>Metazoa</taxon>
        <taxon>Ecdysozoa</taxon>
        <taxon>Arthropoda</taxon>
        <taxon>Hexapoda</taxon>
        <taxon>Insecta</taxon>
        <taxon>Pterygota</taxon>
        <taxon>Neoptera</taxon>
        <taxon>Endopterygota</taxon>
        <taxon>Diptera</taxon>
        <taxon>Brachycera</taxon>
        <taxon>Muscomorpha</taxon>
        <taxon>Ephydroidea</taxon>
        <taxon>Drosophilidae</taxon>
        <taxon>Drosophila</taxon>
        <taxon>Sophophora</taxon>
    </lineage>
</organism>
<feature type="region of interest" description="Disordered" evidence="1">
    <location>
        <begin position="194"/>
        <end position="231"/>
    </location>
</feature>
<dbReference type="Proteomes" id="UP000001819">
    <property type="component" value="Chromosome X"/>
</dbReference>
<accession>A0A6I8UCB7</accession>
<evidence type="ECO:0000313" key="3">
    <source>
        <dbReference type="Proteomes" id="UP000001819"/>
    </source>
</evidence>
<feature type="compositionally biased region" description="Basic and acidic residues" evidence="1">
    <location>
        <begin position="205"/>
        <end position="221"/>
    </location>
</feature>
<gene>
    <name evidence="4" type="primary">LOC4813920</name>
</gene>
<evidence type="ECO:0000313" key="4">
    <source>
        <dbReference type="RefSeq" id="XP_001353222.3"/>
    </source>
</evidence>
<dbReference type="RefSeq" id="XP_001353222.3">
    <property type="nucleotide sequence ID" value="XM_001353186.4"/>
</dbReference>
<dbReference type="ExpressionAtlas" id="A0A6I8UCB7">
    <property type="expression patterns" value="baseline"/>
</dbReference>
<sequence>MATAIPMLLDAIFLIPRLFTYGLILLLICIMCFIVVYISHKIYISVYDNLPLSGHQPMPMPMPMPLGAIRDYIDSPVRHLQSVQRATSRSSAHQTSSMCDRSISLQNRSQFIQSTTVRITLSLEPCYLVGIKFDMSPSRRSISFTCSCDREPPVCVCAAVTDRPSESVRIIRYYDQLSKISRLKFMLKCSHSPTMPTMPTIPTMLREEQPSDRPGQHHVATEKYPNSGDEQ</sequence>
<protein>
    <submittedName>
        <fullName evidence="4">Uncharacterized protein</fullName>
    </submittedName>
</protein>
<keyword evidence="2" id="KW-0472">Membrane</keyword>
<dbReference type="AlphaFoldDB" id="A0A6I8UCB7"/>